<dbReference type="InterPro" id="IPR035965">
    <property type="entry name" value="PAS-like_dom_sf"/>
</dbReference>
<dbReference type="InterPro" id="IPR000700">
    <property type="entry name" value="PAS-assoc_C"/>
</dbReference>
<dbReference type="EMBL" id="SJDL01000007">
    <property type="protein sequence ID" value="TBW57594.1"/>
    <property type="molecule type" value="Genomic_DNA"/>
</dbReference>
<proteinExistence type="predicted"/>
<reference evidence="6 7" key="1">
    <citation type="submission" date="2019-02" db="EMBL/GenBank/DDBJ databases">
        <title>Marinobacter halodurans sp. nov., a marine bacterium isolated from sea tidal flat.</title>
        <authorList>
            <person name="Yoo Y."/>
            <person name="Lee D.W."/>
            <person name="Kim B.S."/>
            <person name="Kim J.-J."/>
        </authorList>
    </citation>
    <scope>NUCLEOTIDE SEQUENCE [LARGE SCALE GENOMIC DNA]</scope>
    <source>
        <strain evidence="6 7">YJ-S3-2</strain>
    </source>
</reference>
<dbReference type="InterPro" id="IPR052163">
    <property type="entry name" value="DGC-Regulatory_Protein"/>
</dbReference>
<dbReference type="CDD" id="cd00130">
    <property type="entry name" value="PAS"/>
    <property type="match status" value="1"/>
</dbReference>
<protein>
    <submittedName>
        <fullName evidence="6">Diguanylate cyclase</fullName>
    </submittedName>
</protein>
<feature type="domain" description="PAC" evidence="4">
    <location>
        <begin position="216"/>
        <end position="268"/>
    </location>
</feature>
<dbReference type="SMART" id="SM00267">
    <property type="entry name" value="GGDEF"/>
    <property type="match status" value="1"/>
</dbReference>
<dbReference type="PANTHER" id="PTHR46663">
    <property type="entry name" value="DIGUANYLATE CYCLASE DGCT-RELATED"/>
    <property type="match status" value="1"/>
</dbReference>
<keyword evidence="7" id="KW-1185">Reference proteome</keyword>
<dbReference type="InterPro" id="IPR000160">
    <property type="entry name" value="GGDEF_dom"/>
</dbReference>
<evidence type="ECO:0000313" key="6">
    <source>
        <dbReference type="EMBL" id="TBW57594.1"/>
    </source>
</evidence>
<dbReference type="InterPro" id="IPR011006">
    <property type="entry name" value="CheY-like_superfamily"/>
</dbReference>
<evidence type="ECO:0000313" key="7">
    <source>
        <dbReference type="Proteomes" id="UP000313645"/>
    </source>
</evidence>
<dbReference type="RefSeq" id="WP_131480046.1">
    <property type="nucleotide sequence ID" value="NZ_SJDL01000007.1"/>
</dbReference>
<dbReference type="Gene3D" id="3.30.70.270">
    <property type="match status" value="1"/>
</dbReference>
<name>A0ABY1ZQ36_9GAMM</name>
<dbReference type="Pfam" id="PF13426">
    <property type="entry name" value="PAS_9"/>
    <property type="match status" value="1"/>
</dbReference>
<dbReference type="Gene3D" id="3.40.50.2300">
    <property type="match status" value="1"/>
</dbReference>
<dbReference type="PANTHER" id="PTHR46663:SF3">
    <property type="entry name" value="SLL0267 PROTEIN"/>
    <property type="match status" value="1"/>
</dbReference>
<dbReference type="Pfam" id="PF00990">
    <property type="entry name" value="GGDEF"/>
    <property type="match status" value="1"/>
</dbReference>
<comment type="caution">
    <text evidence="6">The sequence shown here is derived from an EMBL/GenBank/DDBJ whole genome shotgun (WGS) entry which is preliminary data.</text>
</comment>
<evidence type="ECO:0000259" key="5">
    <source>
        <dbReference type="PROSITE" id="PS50887"/>
    </source>
</evidence>
<dbReference type="Gene3D" id="3.30.450.20">
    <property type="entry name" value="PAS domain"/>
    <property type="match status" value="1"/>
</dbReference>
<dbReference type="Proteomes" id="UP000313645">
    <property type="component" value="Unassembled WGS sequence"/>
</dbReference>
<evidence type="ECO:0000256" key="1">
    <source>
        <dbReference type="PROSITE-ProRule" id="PRU00169"/>
    </source>
</evidence>
<dbReference type="NCBIfam" id="TIGR00254">
    <property type="entry name" value="GGDEF"/>
    <property type="match status" value="1"/>
</dbReference>
<gene>
    <name evidence="6" type="ORF">EZI54_05990</name>
</gene>
<dbReference type="SMART" id="SM00091">
    <property type="entry name" value="PAS"/>
    <property type="match status" value="1"/>
</dbReference>
<keyword evidence="1" id="KW-0597">Phosphoprotein</keyword>
<organism evidence="6 7">
    <name type="scientific">Marinobacter halodurans</name>
    <dbReference type="NCBI Taxonomy" id="2528979"/>
    <lineage>
        <taxon>Bacteria</taxon>
        <taxon>Pseudomonadati</taxon>
        <taxon>Pseudomonadota</taxon>
        <taxon>Gammaproteobacteria</taxon>
        <taxon>Pseudomonadales</taxon>
        <taxon>Marinobacteraceae</taxon>
        <taxon>Marinobacter</taxon>
    </lineage>
</organism>
<dbReference type="InterPro" id="IPR043128">
    <property type="entry name" value="Rev_trsase/Diguanyl_cyclase"/>
</dbReference>
<accession>A0ABY1ZQ36</accession>
<dbReference type="NCBIfam" id="TIGR00229">
    <property type="entry name" value="sensory_box"/>
    <property type="match status" value="1"/>
</dbReference>
<dbReference type="InterPro" id="IPR000014">
    <property type="entry name" value="PAS"/>
</dbReference>
<feature type="domain" description="GGDEF" evidence="5">
    <location>
        <begin position="300"/>
        <end position="433"/>
    </location>
</feature>
<sequence>MQDFKASILYIEDDEGLARLLERRLRRQGYSLEWVTNGQAGLERIEEQAYDVAAIDYELPGMNGLTILERMQVMPNAPPAVMISGAGDMQTAISAMKMGAADYVVKTVDGNYLDLLPGIIDRILDNRRLQQQAQAIQRELEEERNLAAAVFHTSADPMLIIDAQTHISRCNGAFEALFGYTPDEMVGRPLDAIASEHHDAAFFEALWQAVARKGYWRGPLWTRHKDGSLLAEQMTVSAITGASGQVGHYVAVYSDMTEQMRREERVRHQAYHDVLTGLANRHLLMDRLKQAIEAAKRDDQGFALMFIDLDGFKPVNDNYGHRTGDEVLKALTRRLTERCRCSDTVARYGGDEFVVLLRNTVDRDIAAALAREFIDRLGQPVSVVGTEHQVGASLGIAFFPESAQNATDLLKAADEAMYRAKDAGKACFRFATPGP</sequence>
<dbReference type="SMART" id="SM00448">
    <property type="entry name" value="REC"/>
    <property type="match status" value="1"/>
</dbReference>
<dbReference type="InterPro" id="IPR001789">
    <property type="entry name" value="Sig_transdc_resp-reg_receiver"/>
</dbReference>
<evidence type="ECO:0000259" key="2">
    <source>
        <dbReference type="PROSITE" id="PS50110"/>
    </source>
</evidence>
<evidence type="ECO:0000259" key="4">
    <source>
        <dbReference type="PROSITE" id="PS50113"/>
    </source>
</evidence>
<dbReference type="PROSITE" id="PS50887">
    <property type="entry name" value="GGDEF"/>
    <property type="match status" value="1"/>
</dbReference>
<dbReference type="SUPFAM" id="SSF52172">
    <property type="entry name" value="CheY-like"/>
    <property type="match status" value="1"/>
</dbReference>
<dbReference type="CDD" id="cd00156">
    <property type="entry name" value="REC"/>
    <property type="match status" value="1"/>
</dbReference>
<feature type="domain" description="Response regulatory" evidence="2">
    <location>
        <begin position="7"/>
        <end position="121"/>
    </location>
</feature>
<dbReference type="PROSITE" id="PS50113">
    <property type="entry name" value="PAC"/>
    <property type="match status" value="1"/>
</dbReference>
<dbReference type="InterPro" id="IPR029787">
    <property type="entry name" value="Nucleotide_cyclase"/>
</dbReference>
<evidence type="ECO:0000259" key="3">
    <source>
        <dbReference type="PROSITE" id="PS50112"/>
    </source>
</evidence>
<dbReference type="Pfam" id="PF00072">
    <property type="entry name" value="Response_reg"/>
    <property type="match status" value="1"/>
</dbReference>
<dbReference type="PROSITE" id="PS50112">
    <property type="entry name" value="PAS"/>
    <property type="match status" value="1"/>
</dbReference>
<dbReference type="SUPFAM" id="SSF55073">
    <property type="entry name" value="Nucleotide cyclase"/>
    <property type="match status" value="1"/>
</dbReference>
<feature type="domain" description="PAS" evidence="3">
    <location>
        <begin position="143"/>
        <end position="213"/>
    </location>
</feature>
<dbReference type="PROSITE" id="PS50110">
    <property type="entry name" value="RESPONSE_REGULATORY"/>
    <property type="match status" value="1"/>
</dbReference>
<dbReference type="CDD" id="cd01949">
    <property type="entry name" value="GGDEF"/>
    <property type="match status" value="1"/>
</dbReference>
<dbReference type="SUPFAM" id="SSF55785">
    <property type="entry name" value="PYP-like sensor domain (PAS domain)"/>
    <property type="match status" value="1"/>
</dbReference>
<feature type="modified residue" description="4-aspartylphosphate" evidence="1">
    <location>
        <position position="56"/>
    </location>
</feature>